<dbReference type="EMBL" id="JBHRXZ010000017">
    <property type="protein sequence ID" value="MFC3607773.1"/>
    <property type="molecule type" value="Genomic_DNA"/>
</dbReference>
<evidence type="ECO:0000313" key="3">
    <source>
        <dbReference type="EMBL" id="MFC3607773.1"/>
    </source>
</evidence>
<sequence length="235" mass="26271">MVNNWSRINQNCLLCDERCGTHQRFCTACEAELPWLGKHCRVCALPMPAEGLVCGSCLKRPPGFDRVEAPWRFAFPVDSLIHRFKHQSNWPIGRILGEQLALHLQHAFSEGLARPALLLPVPLSRQRLRLRGFNQARMLADWLGKDLGIRRESELLLRSRDTPAQQQLDAAARRRNLRQAFALAPGHDLPAHVALIDDVLTTGATAEALARLLKAAGSARVDLYCLARTPRPGDN</sequence>
<gene>
    <name evidence="3" type="ORF">ACFOMF_08300</name>
</gene>
<evidence type="ECO:0000256" key="1">
    <source>
        <dbReference type="ARBA" id="ARBA00008007"/>
    </source>
</evidence>
<protein>
    <submittedName>
        <fullName evidence="3">ComF family protein</fullName>
    </submittedName>
</protein>
<evidence type="ECO:0000259" key="2">
    <source>
        <dbReference type="Pfam" id="PF18912"/>
    </source>
</evidence>
<dbReference type="InterPro" id="IPR000836">
    <property type="entry name" value="PRTase_dom"/>
</dbReference>
<proteinExistence type="inferred from homology"/>
<feature type="domain" description="Double zinc ribbon" evidence="2">
    <location>
        <begin position="10"/>
        <end position="58"/>
    </location>
</feature>
<dbReference type="Pfam" id="PF18912">
    <property type="entry name" value="DZR_2"/>
    <property type="match status" value="1"/>
</dbReference>
<dbReference type="InterPro" id="IPR044005">
    <property type="entry name" value="DZR_2"/>
</dbReference>
<evidence type="ECO:0000313" key="4">
    <source>
        <dbReference type="Proteomes" id="UP001595630"/>
    </source>
</evidence>
<comment type="similarity">
    <text evidence="1">Belongs to the ComF/GntX family.</text>
</comment>
<accession>A0ABV7T5J8</accession>
<dbReference type="InterPro" id="IPR051910">
    <property type="entry name" value="ComF/GntX_DNA_util-trans"/>
</dbReference>
<keyword evidence="4" id="KW-1185">Reference proteome</keyword>
<dbReference type="CDD" id="cd06223">
    <property type="entry name" value="PRTases_typeI"/>
    <property type="match status" value="1"/>
</dbReference>
<comment type="caution">
    <text evidence="3">The sequence shown here is derived from an EMBL/GenBank/DDBJ whole genome shotgun (WGS) entry which is preliminary data.</text>
</comment>
<name>A0ABV7T5J8_9GAMM</name>
<dbReference type="PANTHER" id="PTHR47505">
    <property type="entry name" value="DNA UTILIZATION PROTEIN YHGH"/>
    <property type="match status" value="1"/>
</dbReference>
<dbReference type="SUPFAM" id="SSF53271">
    <property type="entry name" value="PRTase-like"/>
    <property type="match status" value="1"/>
</dbReference>
<dbReference type="InterPro" id="IPR029057">
    <property type="entry name" value="PRTase-like"/>
</dbReference>
<reference evidence="4" key="1">
    <citation type="journal article" date="2019" name="Int. J. Syst. Evol. Microbiol.">
        <title>The Global Catalogue of Microorganisms (GCM) 10K type strain sequencing project: providing services to taxonomists for standard genome sequencing and annotation.</title>
        <authorList>
            <consortium name="The Broad Institute Genomics Platform"/>
            <consortium name="The Broad Institute Genome Sequencing Center for Infectious Disease"/>
            <person name="Wu L."/>
            <person name="Ma J."/>
        </authorList>
    </citation>
    <scope>NUCLEOTIDE SEQUENCE [LARGE SCALE GENOMIC DNA]</scope>
    <source>
        <strain evidence="4">KCTC 42447</strain>
    </source>
</reference>
<dbReference type="Proteomes" id="UP001595630">
    <property type="component" value="Unassembled WGS sequence"/>
</dbReference>
<dbReference type="RefSeq" id="WP_386363523.1">
    <property type="nucleotide sequence ID" value="NZ_JBHRXZ010000017.1"/>
</dbReference>
<dbReference type="Gene3D" id="3.40.50.2020">
    <property type="match status" value="1"/>
</dbReference>
<organism evidence="3 4">
    <name type="scientific">Stutzerimonas tarimensis</name>
    <dbReference type="NCBI Taxonomy" id="1507735"/>
    <lineage>
        <taxon>Bacteria</taxon>
        <taxon>Pseudomonadati</taxon>
        <taxon>Pseudomonadota</taxon>
        <taxon>Gammaproteobacteria</taxon>
        <taxon>Pseudomonadales</taxon>
        <taxon>Pseudomonadaceae</taxon>
        <taxon>Stutzerimonas</taxon>
    </lineage>
</organism>
<dbReference type="PANTHER" id="PTHR47505:SF1">
    <property type="entry name" value="DNA UTILIZATION PROTEIN YHGH"/>
    <property type="match status" value="1"/>
</dbReference>